<reference evidence="5" key="1">
    <citation type="submission" date="2021-01" db="EMBL/GenBank/DDBJ databases">
        <title>Whole genome shotgun sequence of Sphaerisporangium rufum NBRC 109079.</title>
        <authorList>
            <person name="Komaki H."/>
            <person name="Tamura T."/>
        </authorList>
    </citation>
    <scope>NUCLEOTIDE SEQUENCE</scope>
    <source>
        <strain evidence="5">NBRC 109079</strain>
    </source>
</reference>
<dbReference type="SUPFAM" id="SSF53686">
    <property type="entry name" value="Tryptophan synthase beta subunit-like PLP-dependent enzymes"/>
    <property type="match status" value="1"/>
</dbReference>
<evidence type="ECO:0000256" key="3">
    <source>
        <dbReference type="ARBA" id="ARBA00023239"/>
    </source>
</evidence>
<dbReference type="GO" id="GO:0003941">
    <property type="term" value="F:L-serine ammonia-lyase activity"/>
    <property type="evidence" value="ECO:0007669"/>
    <property type="project" value="TreeGrafter"/>
</dbReference>
<proteinExistence type="predicted"/>
<dbReference type="Gene3D" id="3.40.50.1100">
    <property type="match status" value="2"/>
</dbReference>
<evidence type="ECO:0000256" key="2">
    <source>
        <dbReference type="ARBA" id="ARBA00022898"/>
    </source>
</evidence>
<dbReference type="GO" id="GO:0004794">
    <property type="term" value="F:threonine deaminase activity"/>
    <property type="evidence" value="ECO:0007669"/>
    <property type="project" value="TreeGrafter"/>
</dbReference>
<dbReference type="PANTHER" id="PTHR48078">
    <property type="entry name" value="THREONINE DEHYDRATASE, MITOCHONDRIAL-RELATED"/>
    <property type="match status" value="1"/>
</dbReference>
<accession>A0A919UZY5</accession>
<dbReference type="InterPro" id="IPR000634">
    <property type="entry name" value="Ser/Thr_deHydtase_PyrdxlP-BS"/>
</dbReference>
<evidence type="ECO:0000256" key="1">
    <source>
        <dbReference type="ARBA" id="ARBA00001933"/>
    </source>
</evidence>
<dbReference type="GO" id="GO:0030170">
    <property type="term" value="F:pyridoxal phosphate binding"/>
    <property type="evidence" value="ECO:0007669"/>
    <property type="project" value="InterPro"/>
</dbReference>
<dbReference type="EMBL" id="BOOU01000046">
    <property type="protein sequence ID" value="GII78239.1"/>
    <property type="molecule type" value="Genomic_DNA"/>
</dbReference>
<keyword evidence="3" id="KW-0456">Lyase</keyword>
<protein>
    <submittedName>
        <fullName evidence="5">Threonine synthase</fullName>
    </submittedName>
</protein>
<evidence type="ECO:0000259" key="4">
    <source>
        <dbReference type="Pfam" id="PF00291"/>
    </source>
</evidence>
<name>A0A919UZY5_9ACTN</name>
<dbReference type="GO" id="GO:0009097">
    <property type="term" value="P:isoleucine biosynthetic process"/>
    <property type="evidence" value="ECO:0007669"/>
    <property type="project" value="TreeGrafter"/>
</dbReference>
<dbReference type="InterPro" id="IPR050147">
    <property type="entry name" value="Ser/Thr_Dehydratase"/>
</dbReference>
<evidence type="ECO:0000313" key="5">
    <source>
        <dbReference type="EMBL" id="GII78239.1"/>
    </source>
</evidence>
<gene>
    <name evidence="5" type="primary">thrC_2</name>
    <name evidence="5" type="ORF">Sru01_32210</name>
</gene>
<dbReference type="GO" id="GO:0006565">
    <property type="term" value="P:L-serine catabolic process"/>
    <property type="evidence" value="ECO:0007669"/>
    <property type="project" value="TreeGrafter"/>
</dbReference>
<dbReference type="InterPro" id="IPR036052">
    <property type="entry name" value="TrpB-like_PALP_sf"/>
</dbReference>
<organism evidence="5 6">
    <name type="scientific">Sphaerisporangium rufum</name>
    <dbReference type="NCBI Taxonomy" id="1381558"/>
    <lineage>
        <taxon>Bacteria</taxon>
        <taxon>Bacillati</taxon>
        <taxon>Actinomycetota</taxon>
        <taxon>Actinomycetes</taxon>
        <taxon>Streptosporangiales</taxon>
        <taxon>Streptosporangiaceae</taxon>
        <taxon>Sphaerisporangium</taxon>
    </lineage>
</organism>
<sequence length="370" mass="38256">MSADLPAYQCASCGRSHVPAAGRWRCDCGGLLDLPPRPISWNPRPADHTLWRYQDAIAVPGRAFSLGEGMTPLVRAAADGTDRTLLKVEYASPTGSFKDRGAVMLVALARLLGARRLVADSSGNAGTAVAAYAARAGLAAEIFVPAGTSEKKVQQIRGHGAEVTAVPGSREDTARAAAARVAETAAFYASHVYNPYFYEGTKTYALEIFEQLGQAAPATLVLPAGNGTLVIGAYLGFAGLRSAGLIDRLPRIVAVQAERCAPVARAFAAGRAETVPVEPAPTVAEGIAIGAPARGARMLEIVRATGGTVVTVAEAEVTAARAALARRGFWVEPTGAVAYAAARRLRVPGSPYAEGELVVPLCGSGLKAPG</sequence>
<dbReference type="PROSITE" id="PS00165">
    <property type="entry name" value="DEHYDRATASE_SER_THR"/>
    <property type="match status" value="1"/>
</dbReference>
<dbReference type="AlphaFoldDB" id="A0A919UZY5"/>
<keyword evidence="2" id="KW-0663">Pyridoxal phosphate</keyword>
<comment type="caution">
    <text evidence="5">The sequence shown here is derived from an EMBL/GenBank/DDBJ whole genome shotgun (WGS) entry which is preliminary data.</text>
</comment>
<keyword evidence="6" id="KW-1185">Reference proteome</keyword>
<dbReference type="Proteomes" id="UP000655287">
    <property type="component" value="Unassembled WGS sequence"/>
</dbReference>
<evidence type="ECO:0000313" key="6">
    <source>
        <dbReference type="Proteomes" id="UP000655287"/>
    </source>
</evidence>
<dbReference type="RefSeq" id="WP_203985407.1">
    <property type="nucleotide sequence ID" value="NZ_BOOU01000046.1"/>
</dbReference>
<dbReference type="PANTHER" id="PTHR48078:SF6">
    <property type="entry name" value="L-THREONINE DEHYDRATASE CATABOLIC TDCB"/>
    <property type="match status" value="1"/>
</dbReference>
<dbReference type="InterPro" id="IPR001926">
    <property type="entry name" value="TrpB-like_PALP"/>
</dbReference>
<dbReference type="Pfam" id="PF00291">
    <property type="entry name" value="PALP"/>
    <property type="match status" value="1"/>
</dbReference>
<feature type="domain" description="Tryptophan synthase beta chain-like PALP" evidence="4">
    <location>
        <begin position="65"/>
        <end position="363"/>
    </location>
</feature>
<dbReference type="GO" id="GO:0006567">
    <property type="term" value="P:L-threonine catabolic process"/>
    <property type="evidence" value="ECO:0007669"/>
    <property type="project" value="TreeGrafter"/>
</dbReference>
<comment type="cofactor">
    <cofactor evidence="1">
        <name>pyridoxal 5'-phosphate</name>
        <dbReference type="ChEBI" id="CHEBI:597326"/>
    </cofactor>
</comment>